<dbReference type="EMBL" id="FN655107">
    <property type="protein sequence ID" value="CBY37996.1"/>
    <property type="molecule type" value="Genomic_DNA"/>
</dbReference>
<gene>
    <name evidence="4" type="ORF">GSOID_T00031497001</name>
</gene>
<sequence>MPIRKLSQDVINKIAAGEVVQRPANAIKELIENSIDAGAKSIKIKTKKGGLEMFSIEDDGCGIAMEDLPLAGVRFATSKLQEYTDLKDIGSFGFRGEALASISHVGHLTITSKPASQQVAYKLSFDEGQANGEAIPSAGKNGTLIQVKDLFHNMNMRQKSYNPNEEQYKKSQKYFCDPEFTTNIIYEL</sequence>
<dbReference type="SUPFAM" id="SSF55874">
    <property type="entry name" value="ATPase domain of HSP90 chaperone/DNA topoisomerase II/histidine kinase"/>
    <property type="match status" value="1"/>
</dbReference>
<dbReference type="PANTHER" id="PTHR10073">
    <property type="entry name" value="DNA MISMATCH REPAIR PROTEIN MLH, PMS, MUTL"/>
    <property type="match status" value="1"/>
</dbReference>
<dbReference type="GO" id="GO:0006298">
    <property type="term" value="P:mismatch repair"/>
    <property type="evidence" value="ECO:0007669"/>
    <property type="project" value="InterPro"/>
</dbReference>
<name>E4YRA5_OIKDI</name>
<dbReference type="InterPro" id="IPR002099">
    <property type="entry name" value="MutL/Mlh/PMS"/>
</dbReference>
<reference evidence="4" key="1">
    <citation type="journal article" date="2010" name="Science">
        <title>Plasticity of animal genome architecture unmasked by rapid evolution of a pelagic tunicate.</title>
        <authorList>
            <person name="Denoeud F."/>
            <person name="Henriet S."/>
            <person name="Mungpakdee S."/>
            <person name="Aury J.M."/>
            <person name="Da Silva C."/>
            <person name="Brinkmann H."/>
            <person name="Mikhaleva J."/>
            <person name="Olsen L.C."/>
            <person name="Jubin C."/>
            <person name="Canestro C."/>
            <person name="Bouquet J.M."/>
            <person name="Danks G."/>
            <person name="Poulain J."/>
            <person name="Campsteijn C."/>
            <person name="Adamski M."/>
            <person name="Cross I."/>
            <person name="Yadetie F."/>
            <person name="Muffato M."/>
            <person name="Louis A."/>
            <person name="Butcher S."/>
            <person name="Tsagkogeorga G."/>
            <person name="Konrad A."/>
            <person name="Singh S."/>
            <person name="Jensen M.F."/>
            <person name="Cong E.H."/>
            <person name="Eikeseth-Otteraa H."/>
            <person name="Noel B."/>
            <person name="Anthouard V."/>
            <person name="Porcel B.M."/>
            <person name="Kachouri-Lafond R."/>
            <person name="Nishino A."/>
            <person name="Ugolini M."/>
            <person name="Chourrout P."/>
            <person name="Nishida H."/>
            <person name="Aasland R."/>
            <person name="Huzurbazar S."/>
            <person name="Westhof E."/>
            <person name="Delsuc F."/>
            <person name="Lehrach H."/>
            <person name="Reinhardt R."/>
            <person name="Weissenbach J."/>
            <person name="Roy S.W."/>
            <person name="Artiguenave F."/>
            <person name="Postlethwait J.H."/>
            <person name="Manak J.R."/>
            <person name="Thompson E.M."/>
            <person name="Jaillon O."/>
            <person name="Du Pasquier L."/>
            <person name="Boudinot P."/>
            <person name="Liberles D.A."/>
            <person name="Volff J.N."/>
            <person name="Philippe H."/>
            <person name="Lenhard B."/>
            <person name="Roest Crollius H."/>
            <person name="Wincker P."/>
            <person name="Chourrout D."/>
        </authorList>
    </citation>
    <scope>NUCLEOTIDE SEQUENCE [LARGE SCALE GENOMIC DNA]</scope>
</reference>
<dbReference type="GO" id="GO:0016887">
    <property type="term" value="F:ATP hydrolysis activity"/>
    <property type="evidence" value="ECO:0007669"/>
    <property type="project" value="InterPro"/>
</dbReference>
<evidence type="ECO:0000313" key="4">
    <source>
        <dbReference type="EMBL" id="CBY37996.1"/>
    </source>
</evidence>
<dbReference type="GO" id="GO:0005524">
    <property type="term" value="F:ATP binding"/>
    <property type="evidence" value="ECO:0007669"/>
    <property type="project" value="InterPro"/>
</dbReference>
<accession>E4YRA5</accession>
<evidence type="ECO:0000256" key="2">
    <source>
        <dbReference type="ARBA" id="ARBA00022763"/>
    </source>
</evidence>
<keyword evidence="2" id="KW-0227">DNA damage</keyword>
<dbReference type="Gene3D" id="3.30.565.10">
    <property type="entry name" value="Histidine kinase-like ATPase, C-terminal domain"/>
    <property type="match status" value="1"/>
</dbReference>
<dbReference type="Proteomes" id="UP000011014">
    <property type="component" value="Unassembled WGS sequence"/>
</dbReference>
<dbReference type="InterPro" id="IPR014762">
    <property type="entry name" value="DNA_mismatch_repair_CS"/>
</dbReference>
<evidence type="ECO:0008006" key="5">
    <source>
        <dbReference type="Google" id="ProtNLM"/>
    </source>
</evidence>
<keyword evidence="3" id="KW-0234">DNA repair</keyword>
<dbReference type="InterPro" id="IPR036890">
    <property type="entry name" value="HATPase_C_sf"/>
</dbReference>
<dbReference type="GO" id="GO:0030983">
    <property type="term" value="F:mismatched DNA binding"/>
    <property type="evidence" value="ECO:0007669"/>
    <property type="project" value="InterPro"/>
</dbReference>
<evidence type="ECO:0000256" key="1">
    <source>
        <dbReference type="ARBA" id="ARBA00006082"/>
    </source>
</evidence>
<proteinExistence type="inferred from homology"/>
<dbReference type="PANTHER" id="PTHR10073:SF12">
    <property type="entry name" value="DNA MISMATCH REPAIR PROTEIN MLH1"/>
    <property type="match status" value="1"/>
</dbReference>
<dbReference type="PROSITE" id="PS00058">
    <property type="entry name" value="DNA_MISMATCH_REPAIR_1"/>
    <property type="match status" value="1"/>
</dbReference>
<dbReference type="CDD" id="cd16926">
    <property type="entry name" value="HATPase_MutL-MLH-PMS-like"/>
    <property type="match status" value="1"/>
</dbReference>
<comment type="similarity">
    <text evidence="1">Belongs to the DNA mismatch repair MutL/HexB family.</text>
</comment>
<dbReference type="AlphaFoldDB" id="E4YRA5"/>
<dbReference type="NCBIfam" id="TIGR00585">
    <property type="entry name" value="mutl"/>
    <property type="match status" value="1"/>
</dbReference>
<organism evidence="4">
    <name type="scientific">Oikopleura dioica</name>
    <name type="common">Tunicate</name>
    <dbReference type="NCBI Taxonomy" id="34765"/>
    <lineage>
        <taxon>Eukaryota</taxon>
        <taxon>Metazoa</taxon>
        <taxon>Chordata</taxon>
        <taxon>Tunicata</taxon>
        <taxon>Appendicularia</taxon>
        <taxon>Copelata</taxon>
        <taxon>Oikopleuridae</taxon>
        <taxon>Oikopleura</taxon>
    </lineage>
</organism>
<dbReference type="Pfam" id="PF13589">
    <property type="entry name" value="HATPase_c_3"/>
    <property type="match status" value="1"/>
</dbReference>
<evidence type="ECO:0000256" key="3">
    <source>
        <dbReference type="ARBA" id="ARBA00023204"/>
    </source>
</evidence>
<dbReference type="GO" id="GO:0140664">
    <property type="term" value="F:ATP-dependent DNA damage sensor activity"/>
    <property type="evidence" value="ECO:0007669"/>
    <property type="project" value="InterPro"/>
</dbReference>
<dbReference type="InterPro" id="IPR038973">
    <property type="entry name" value="MutL/Mlh/Pms-like"/>
</dbReference>
<dbReference type="GO" id="GO:0032389">
    <property type="term" value="C:MutLalpha complex"/>
    <property type="evidence" value="ECO:0007669"/>
    <property type="project" value="TreeGrafter"/>
</dbReference>
<dbReference type="FunFam" id="3.30.565.10:FF:000003">
    <property type="entry name" value="DNA mismatch repair endonuclease MutL"/>
    <property type="match status" value="1"/>
</dbReference>
<protein>
    <recommendedName>
        <fullName evidence="5">DNA mismatch repair protein S5 domain-containing protein</fullName>
    </recommendedName>
</protein>